<dbReference type="GO" id="GO:0051301">
    <property type="term" value="P:cell division"/>
    <property type="evidence" value="ECO:0007669"/>
    <property type="project" value="UniProtKB-KW"/>
</dbReference>
<feature type="domain" description="Glycosyl transferase family 28 C-terminal" evidence="12">
    <location>
        <begin position="191"/>
        <end position="341"/>
    </location>
</feature>
<keyword evidence="5 10" id="KW-0133">Cell shape</keyword>
<name>A0A378JI05_9GAMM</name>
<dbReference type="SUPFAM" id="SSF53756">
    <property type="entry name" value="UDP-Glycosyltransferase/glycogen phosphorylase"/>
    <property type="match status" value="1"/>
</dbReference>
<dbReference type="PANTHER" id="PTHR21015">
    <property type="entry name" value="UDP-N-ACETYLGLUCOSAMINE--N-ACETYLMURAMYL-(PENTAPEPTIDE) PYROPHOSPHORYL-UNDECAPRENOL N-ACETYLGLUCOSAMINE TRANSFERASE 1"/>
    <property type="match status" value="1"/>
</dbReference>
<feature type="binding site" evidence="10">
    <location>
        <begin position="12"/>
        <end position="14"/>
    </location>
    <ligand>
        <name>UDP-N-acetyl-alpha-D-glucosamine</name>
        <dbReference type="ChEBI" id="CHEBI:57705"/>
    </ligand>
</feature>
<dbReference type="PANTHER" id="PTHR21015:SF27">
    <property type="entry name" value="UDP-N-ACETYLGLUCOSAMINE--N-ACETYLMURAMYL-(PENTAPEPTIDE) PYROPHOSPHORYL-UNDECAPRENOL N-ACETYLGLUCOSAMINE TRANSFERASE"/>
    <property type="match status" value="1"/>
</dbReference>
<evidence type="ECO:0000256" key="9">
    <source>
        <dbReference type="ARBA" id="ARBA00023316"/>
    </source>
</evidence>
<dbReference type="NCBIfam" id="NF009102">
    <property type="entry name" value="PRK12446.1"/>
    <property type="match status" value="1"/>
</dbReference>
<evidence type="ECO:0000256" key="6">
    <source>
        <dbReference type="ARBA" id="ARBA00022984"/>
    </source>
</evidence>
<feature type="binding site" evidence="10">
    <location>
        <position position="197"/>
    </location>
    <ligand>
        <name>UDP-N-acetyl-alpha-D-glucosamine</name>
        <dbReference type="ChEBI" id="CHEBI:57705"/>
    </ligand>
</feature>
<evidence type="ECO:0000259" key="11">
    <source>
        <dbReference type="Pfam" id="PF03033"/>
    </source>
</evidence>
<sequence>MKPKIVFTGGGTAGHVTPNLALIEAVKQEDWQVNYIGSKNSVEESIINSVGHLPFYAISSGKLRRYFSWQNFFDPFRILIGIIQSYHLLRKLKANVVFSKGGFVAFPVVLGAWLNRIPVVIHESDMTPGLANKLSFPFADKICVNFELAKKHFKQNRSVEVTGTPIRPQLFSGSRLRGLEYCHFTTEKPCLLVMGGSQGARSLNVIIHQSLSELTKKFQVIHLCGKGKKDMSINQQGYCQFEFIDKELPDLFAAADLVVSRAGANSLCELLALQKPHVLVPLSLQASRGDQIQNAHYFSQLGVSTVLDNDTLTSQALIQAVKQTYHNKDEIIAKIKALQIEPATTKILTIIKEQLHAESRNFV</sequence>
<keyword evidence="3 10" id="KW-0328">Glycosyltransferase</keyword>
<evidence type="ECO:0000256" key="5">
    <source>
        <dbReference type="ARBA" id="ARBA00022960"/>
    </source>
</evidence>
<keyword evidence="4 10" id="KW-0808">Transferase</keyword>
<dbReference type="HAMAP" id="MF_00033">
    <property type="entry name" value="MurG"/>
    <property type="match status" value="1"/>
</dbReference>
<dbReference type="Pfam" id="PF04101">
    <property type="entry name" value="Glyco_tran_28_C"/>
    <property type="match status" value="1"/>
</dbReference>
<reference evidence="13 14" key="1">
    <citation type="submission" date="2018-06" db="EMBL/GenBank/DDBJ databases">
        <authorList>
            <consortium name="Pathogen Informatics"/>
            <person name="Doyle S."/>
        </authorList>
    </citation>
    <scope>NUCLEOTIDE SEQUENCE [LARGE SCALE GENOMIC DNA]</scope>
    <source>
        <strain evidence="13 14">NCTC13316</strain>
    </source>
</reference>
<keyword evidence="6 10" id="KW-0573">Peptidoglycan synthesis</keyword>
<dbReference type="GO" id="GO:0071555">
    <property type="term" value="P:cell wall organization"/>
    <property type="evidence" value="ECO:0007669"/>
    <property type="project" value="UniProtKB-KW"/>
</dbReference>
<evidence type="ECO:0000313" key="14">
    <source>
        <dbReference type="Proteomes" id="UP000254794"/>
    </source>
</evidence>
<dbReference type="GO" id="GO:0005975">
    <property type="term" value="P:carbohydrate metabolic process"/>
    <property type="evidence" value="ECO:0007669"/>
    <property type="project" value="InterPro"/>
</dbReference>
<dbReference type="NCBIfam" id="TIGR01133">
    <property type="entry name" value="murG"/>
    <property type="match status" value="1"/>
</dbReference>
<dbReference type="Proteomes" id="UP000254794">
    <property type="component" value="Unassembled WGS sequence"/>
</dbReference>
<protein>
    <recommendedName>
        <fullName evidence="10">UDP-N-acetylglucosamine--N-acetylmuramyl-(pentapeptide) pyrophosphoryl-undecaprenol N-acetylglucosamine transferase</fullName>
        <ecNumber evidence="10">2.4.1.227</ecNumber>
    </recommendedName>
    <alternativeName>
        <fullName evidence="10">Undecaprenyl-PP-MurNAc-pentapeptide-UDPGlcNAc GlcNAc transferase</fullName>
    </alternativeName>
</protein>
<keyword evidence="2 10" id="KW-0132">Cell division</keyword>
<dbReference type="RefSeq" id="WP_115330505.1">
    <property type="nucleotide sequence ID" value="NZ_CAAAHP010000007.1"/>
</dbReference>
<dbReference type="Gene3D" id="3.40.50.2000">
    <property type="entry name" value="Glycogen Phosphorylase B"/>
    <property type="match status" value="2"/>
</dbReference>
<evidence type="ECO:0000256" key="8">
    <source>
        <dbReference type="ARBA" id="ARBA00023306"/>
    </source>
</evidence>
<organism evidence="13 14">
    <name type="scientific">Legionella busanensis</name>
    <dbReference type="NCBI Taxonomy" id="190655"/>
    <lineage>
        <taxon>Bacteria</taxon>
        <taxon>Pseudomonadati</taxon>
        <taxon>Pseudomonadota</taxon>
        <taxon>Gammaproteobacteria</taxon>
        <taxon>Legionellales</taxon>
        <taxon>Legionellaceae</taxon>
        <taxon>Legionella</taxon>
    </lineage>
</organism>
<evidence type="ECO:0000256" key="7">
    <source>
        <dbReference type="ARBA" id="ARBA00023136"/>
    </source>
</evidence>
<dbReference type="GO" id="GO:0009252">
    <property type="term" value="P:peptidoglycan biosynthetic process"/>
    <property type="evidence" value="ECO:0007669"/>
    <property type="project" value="UniProtKB-UniRule"/>
</dbReference>
<comment type="catalytic activity">
    <reaction evidence="10">
        <text>di-trans,octa-cis-undecaprenyl diphospho-N-acetyl-alpha-D-muramoyl-L-alanyl-D-glutamyl-meso-2,6-diaminopimeloyl-D-alanyl-D-alanine + UDP-N-acetyl-alpha-D-glucosamine = di-trans,octa-cis-undecaprenyl diphospho-[N-acetyl-alpha-D-glucosaminyl-(1-&gt;4)]-N-acetyl-alpha-D-muramoyl-L-alanyl-D-glutamyl-meso-2,6-diaminopimeloyl-D-alanyl-D-alanine + UDP + H(+)</text>
        <dbReference type="Rhea" id="RHEA:31227"/>
        <dbReference type="ChEBI" id="CHEBI:15378"/>
        <dbReference type="ChEBI" id="CHEBI:57705"/>
        <dbReference type="ChEBI" id="CHEBI:58223"/>
        <dbReference type="ChEBI" id="CHEBI:61387"/>
        <dbReference type="ChEBI" id="CHEBI:61388"/>
        <dbReference type="EC" id="2.4.1.227"/>
    </reaction>
</comment>
<keyword evidence="7 10" id="KW-0472">Membrane</keyword>
<gene>
    <name evidence="10 13" type="primary">murG</name>
    <name evidence="13" type="ORF">NCTC13316_00913</name>
</gene>
<accession>A0A378JI05</accession>
<evidence type="ECO:0000256" key="4">
    <source>
        <dbReference type="ARBA" id="ARBA00022679"/>
    </source>
</evidence>
<evidence type="ECO:0000256" key="10">
    <source>
        <dbReference type="HAMAP-Rule" id="MF_00033"/>
    </source>
</evidence>
<dbReference type="GO" id="GO:0005886">
    <property type="term" value="C:plasma membrane"/>
    <property type="evidence" value="ECO:0007669"/>
    <property type="project" value="UniProtKB-SubCell"/>
</dbReference>
<comment type="similarity">
    <text evidence="10">Belongs to the glycosyltransferase 28 family. MurG subfamily.</text>
</comment>
<evidence type="ECO:0000313" key="13">
    <source>
        <dbReference type="EMBL" id="STX50825.1"/>
    </source>
</evidence>
<dbReference type="InterPro" id="IPR006009">
    <property type="entry name" value="GlcNAc_MurG"/>
</dbReference>
<dbReference type="AlphaFoldDB" id="A0A378JI05"/>
<evidence type="ECO:0000256" key="3">
    <source>
        <dbReference type="ARBA" id="ARBA00022676"/>
    </source>
</evidence>
<evidence type="ECO:0000256" key="2">
    <source>
        <dbReference type="ARBA" id="ARBA00022618"/>
    </source>
</evidence>
<dbReference type="UniPathway" id="UPA00219"/>
<dbReference type="GO" id="GO:0050511">
    <property type="term" value="F:undecaprenyldiphospho-muramoylpentapeptide beta-N-acetylglucosaminyltransferase activity"/>
    <property type="evidence" value="ECO:0007669"/>
    <property type="project" value="UniProtKB-UniRule"/>
</dbReference>
<dbReference type="InterPro" id="IPR007235">
    <property type="entry name" value="Glyco_trans_28_C"/>
</dbReference>
<keyword evidence="14" id="KW-1185">Reference proteome</keyword>
<dbReference type="EC" id="2.4.1.227" evidence="10"/>
<keyword evidence="8 10" id="KW-0131">Cell cycle</keyword>
<dbReference type="EMBL" id="UGOD01000001">
    <property type="protein sequence ID" value="STX50825.1"/>
    <property type="molecule type" value="Genomic_DNA"/>
</dbReference>
<comment type="function">
    <text evidence="10">Cell wall formation. Catalyzes the transfer of a GlcNAc subunit on undecaprenyl-pyrophosphoryl-MurNAc-pentapeptide (lipid intermediate I) to form undecaprenyl-pyrophosphoryl-MurNAc-(pentapeptide)GlcNAc (lipid intermediate II).</text>
</comment>
<dbReference type="Pfam" id="PF03033">
    <property type="entry name" value="Glyco_transf_28"/>
    <property type="match status" value="1"/>
</dbReference>
<feature type="binding site" evidence="10">
    <location>
        <position position="167"/>
    </location>
    <ligand>
        <name>UDP-N-acetyl-alpha-D-glucosamine</name>
        <dbReference type="ChEBI" id="CHEBI:57705"/>
    </ligand>
</feature>
<comment type="subcellular location">
    <subcellularLocation>
        <location evidence="10">Cell membrane</location>
        <topology evidence="10">Peripheral membrane protein</topology>
        <orientation evidence="10">Cytoplasmic side</orientation>
    </subcellularLocation>
</comment>
<feature type="binding site" evidence="10">
    <location>
        <position position="291"/>
    </location>
    <ligand>
        <name>UDP-N-acetyl-alpha-D-glucosamine</name>
        <dbReference type="ChEBI" id="CHEBI:57705"/>
    </ligand>
</feature>
<evidence type="ECO:0000259" key="12">
    <source>
        <dbReference type="Pfam" id="PF04101"/>
    </source>
</evidence>
<keyword evidence="9 10" id="KW-0961">Cell wall biogenesis/degradation</keyword>
<feature type="domain" description="Glycosyltransferase family 28 N-terminal" evidence="11">
    <location>
        <begin position="5"/>
        <end position="143"/>
    </location>
</feature>
<comment type="pathway">
    <text evidence="10">Cell wall biogenesis; peptidoglycan biosynthesis.</text>
</comment>
<evidence type="ECO:0000256" key="1">
    <source>
        <dbReference type="ARBA" id="ARBA00022475"/>
    </source>
</evidence>
<comment type="caution">
    <text evidence="10">Lacks conserved residue(s) required for the propagation of feature annotation.</text>
</comment>
<proteinExistence type="inferred from homology"/>
<dbReference type="InterPro" id="IPR004276">
    <property type="entry name" value="GlycoTrans_28_N"/>
</dbReference>
<dbReference type="OrthoDB" id="9808936at2"/>
<dbReference type="CDD" id="cd03785">
    <property type="entry name" value="GT28_MurG"/>
    <property type="match status" value="1"/>
</dbReference>
<keyword evidence="1 10" id="KW-1003">Cell membrane</keyword>
<dbReference type="GO" id="GO:0051991">
    <property type="term" value="F:UDP-N-acetyl-D-glucosamine:N-acetylmuramoyl-L-alanyl-D-glutamyl-meso-2,6-diaminopimelyl-D-alanyl-D-alanine-diphosphoundecaprenol 4-beta-N-acetylglucosaminlytransferase activity"/>
    <property type="evidence" value="ECO:0007669"/>
    <property type="project" value="RHEA"/>
</dbReference>
<dbReference type="GO" id="GO:0008360">
    <property type="term" value="P:regulation of cell shape"/>
    <property type="evidence" value="ECO:0007669"/>
    <property type="project" value="UniProtKB-KW"/>
</dbReference>